<evidence type="ECO:0000313" key="1">
    <source>
        <dbReference type="EMBL" id="RQP22188.1"/>
    </source>
</evidence>
<dbReference type="Gene3D" id="3.40.50.1820">
    <property type="entry name" value="alpha/beta hydrolase"/>
    <property type="match status" value="1"/>
</dbReference>
<evidence type="ECO:0000313" key="2">
    <source>
        <dbReference type="Proteomes" id="UP000267464"/>
    </source>
</evidence>
<gene>
    <name evidence="1" type="ORF">DZC73_24625</name>
</gene>
<dbReference type="SUPFAM" id="SSF53474">
    <property type="entry name" value="alpha/beta-Hydrolases"/>
    <property type="match status" value="1"/>
</dbReference>
<dbReference type="Proteomes" id="UP000267464">
    <property type="component" value="Unassembled WGS sequence"/>
</dbReference>
<evidence type="ECO:0008006" key="3">
    <source>
        <dbReference type="Google" id="ProtNLM"/>
    </source>
</evidence>
<dbReference type="EMBL" id="QUSW01000008">
    <property type="protein sequence ID" value="RQP22188.1"/>
    <property type="molecule type" value="Genomic_DNA"/>
</dbReference>
<protein>
    <recommendedName>
        <fullName evidence="3">Alpha/beta hydrolase</fullName>
    </recommendedName>
</protein>
<accession>A0A3N7HJF9</accession>
<dbReference type="RefSeq" id="WP_124543034.1">
    <property type="nucleotide sequence ID" value="NZ_QUSW01000008.1"/>
</dbReference>
<keyword evidence="2" id="KW-1185">Reference proteome</keyword>
<dbReference type="InterPro" id="IPR029058">
    <property type="entry name" value="AB_hydrolase_fold"/>
</dbReference>
<dbReference type="OrthoDB" id="70513at2"/>
<name>A0A3N7HJF9_9BURK</name>
<reference evidence="1 2" key="2">
    <citation type="submission" date="2018-12" db="EMBL/GenBank/DDBJ databases">
        <title>Rhizobacter gummiphilus sp. nov., a rubber-degrading bacterium isolated from the soil of a botanical garden in Japan.</title>
        <authorList>
            <person name="Shunsuke S.S."/>
        </authorList>
    </citation>
    <scope>NUCLEOTIDE SEQUENCE [LARGE SCALE GENOMIC DNA]</scope>
    <source>
        <strain evidence="1 2">S-16</strain>
    </source>
</reference>
<dbReference type="AlphaFoldDB" id="A0A3N7HJF9"/>
<sequence>MAKTLLFVHGTGVREDGYKASLAVIERQLGQCGLDAKVASCRWGEKVGARLNFDGASIPTYGDSRGVGVSDADKNRAMWSMLLQDPGFELGLLAGATGEKKAQPPNAAALTNALLAKFHDLIKADDLKPELAALGLDRFWPRVVTDIEKSKAFEAAKTSPLAGKPPHRLALAHAVVAALEKESFESGGPTLDSATREALSHQVARRLGDDARGVFSTLASPFVGLAENIATWQIRRKRTSLTDATYPAAGDILVYQARGEAIRGFIRDELAKLPNDEVFVFAHSLGGIASVEMLIEDRPGNVKGLITFGSQAPFFYEIGALKTLDLEKTRDLADKLPSHFPMWLNFYDLNDPLSYVGGKIFGNRVSDHQVVSDESFPASHSAYLHSKPMWTMIEAWVRNA</sequence>
<organism evidence="1 2">
    <name type="scientific">Piscinibacter terrae</name>
    <dbReference type="NCBI Taxonomy" id="2496871"/>
    <lineage>
        <taxon>Bacteria</taxon>
        <taxon>Pseudomonadati</taxon>
        <taxon>Pseudomonadota</taxon>
        <taxon>Betaproteobacteria</taxon>
        <taxon>Burkholderiales</taxon>
        <taxon>Sphaerotilaceae</taxon>
        <taxon>Piscinibacter</taxon>
    </lineage>
</organism>
<proteinExistence type="predicted"/>
<reference evidence="1 2" key="1">
    <citation type="submission" date="2018-08" db="EMBL/GenBank/DDBJ databases">
        <authorList>
            <person name="Khan S.A."/>
            <person name="Jeon C.O."/>
            <person name="Chun B.H."/>
            <person name="Jeong S.E."/>
        </authorList>
    </citation>
    <scope>NUCLEOTIDE SEQUENCE [LARGE SCALE GENOMIC DNA]</scope>
    <source>
        <strain evidence="1 2">S-16</strain>
    </source>
</reference>
<comment type="caution">
    <text evidence="1">The sequence shown here is derived from an EMBL/GenBank/DDBJ whole genome shotgun (WGS) entry which is preliminary data.</text>
</comment>